<dbReference type="EMBL" id="LAZR01030439">
    <property type="protein sequence ID" value="KKL56595.1"/>
    <property type="molecule type" value="Genomic_DNA"/>
</dbReference>
<accession>A0A0F9FH53</accession>
<sequence length="85" mass="9249">MCEHKDFKAKVIVARFKDTGGFMAEIRINCQDCGKPFQFLGLEPGVDTCGATVSIDGFEARIAIAPEGTRPSPLLRMAFGIDKVN</sequence>
<dbReference type="AlphaFoldDB" id="A0A0F9FH53"/>
<protein>
    <submittedName>
        <fullName evidence="1">Uncharacterized protein</fullName>
    </submittedName>
</protein>
<reference evidence="1" key="1">
    <citation type="journal article" date="2015" name="Nature">
        <title>Complex archaea that bridge the gap between prokaryotes and eukaryotes.</title>
        <authorList>
            <person name="Spang A."/>
            <person name="Saw J.H."/>
            <person name="Jorgensen S.L."/>
            <person name="Zaremba-Niedzwiedzka K."/>
            <person name="Martijn J."/>
            <person name="Lind A.E."/>
            <person name="van Eijk R."/>
            <person name="Schleper C."/>
            <person name="Guy L."/>
            <person name="Ettema T.J."/>
        </authorList>
    </citation>
    <scope>NUCLEOTIDE SEQUENCE</scope>
</reference>
<gene>
    <name evidence="1" type="ORF">LCGC14_2243860</name>
</gene>
<comment type="caution">
    <text evidence="1">The sequence shown here is derived from an EMBL/GenBank/DDBJ whole genome shotgun (WGS) entry which is preliminary data.</text>
</comment>
<organism evidence="1">
    <name type="scientific">marine sediment metagenome</name>
    <dbReference type="NCBI Taxonomy" id="412755"/>
    <lineage>
        <taxon>unclassified sequences</taxon>
        <taxon>metagenomes</taxon>
        <taxon>ecological metagenomes</taxon>
    </lineage>
</organism>
<evidence type="ECO:0000313" key="1">
    <source>
        <dbReference type="EMBL" id="KKL56595.1"/>
    </source>
</evidence>
<name>A0A0F9FH53_9ZZZZ</name>
<proteinExistence type="predicted"/>